<dbReference type="EMBL" id="JBHUHQ010000021">
    <property type="protein sequence ID" value="MFD2045831.1"/>
    <property type="molecule type" value="Genomic_DNA"/>
</dbReference>
<dbReference type="InterPro" id="IPR014913">
    <property type="entry name" value="YppE-like"/>
</dbReference>
<protein>
    <submittedName>
        <fullName evidence="1">DUF1798 family protein</fullName>
    </submittedName>
</protein>
<dbReference type="RefSeq" id="WP_377557244.1">
    <property type="nucleotide sequence ID" value="NZ_JBHUHQ010000021.1"/>
</dbReference>
<dbReference type="Proteomes" id="UP001597383">
    <property type="component" value="Unassembled WGS sequence"/>
</dbReference>
<sequence length="116" mass="14066">MSNIKLTEQLKQHLNTLKDVYEKNQPPESRKDKDFFNMVKERTTPIYELLGQWEEESLAIIKDKKINVHPHQITSTRENMELLLMHSYYVDVKRKRYMELHNSVLYIFDQLLRELS</sequence>
<name>A0ABW4W3K0_9BACI</name>
<evidence type="ECO:0000313" key="1">
    <source>
        <dbReference type="EMBL" id="MFD2045831.1"/>
    </source>
</evidence>
<dbReference type="Pfam" id="PF08807">
    <property type="entry name" value="DUF1798"/>
    <property type="match status" value="1"/>
</dbReference>
<reference evidence="2" key="1">
    <citation type="journal article" date="2019" name="Int. J. Syst. Evol. Microbiol.">
        <title>The Global Catalogue of Microorganisms (GCM) 10K type strain sequencing project: providing services to taxonomists for standard genome sequencing and annotation.</title>
        <authorList>
            <consortium name="The Broad Institute Genomics Platform"/>
            <consortium name="The Broad Institute Genome Sequencing Center for Infectious Disease"/>
            <person name="Wu L."/>
            <person name="Ma J."/>
        </authorList>
    </citation>
    <scope>NUCLEOTIDE SEQUENCE [LARGE SCALE GENOMIC DNA]</scope>
    <source>
        <strain evidence="2">R28</strain>
    </source>
</reference>
<organism evidence="1 2">
    <name type="scientific">Ornithinibacillus salinisoli</name>
    <dbReference type="NCBI Taxonomy" id="1848459"/>
    <lineage>
        <taxon>Bacteria</taxon>
        <taxon>Bacillati</taxon>
        <taxon>Bacillota</taxon>
        <taxon>Bacilli</taxon>
        <taxon>Bacillales</taxon>
        <taxon>Bacillaceae</taxon>
        <taxon>Ornithinibacillus</taxon>
    </lineage>
</organism>
<keyword evidence="2" id="KW-1185">Reference proteome</keyword>
<evidence type="ECO:0000313" key="2">
    <source>
        <dbReference type="Proteomes" id="UP001597383"/>
    </source>
</evidence>
<dbReference type="SUPFAM" id="SSF140415">
    <property type="entry name" value="YppE-like"/>
    <property type="match status" value="1"/>
</dbReference>
<accession>A0ABW4W3K0</accession>
<proteinExistence type="predicted"/>
<dbReference type="InterPro" id="IPR023351">
    <property type="entry name" value="YppE-like_sf"/>
</dbReference>
<dbReference type="Gene3D" id="1.20.120.440">
    <property type="entry name" value="YppE-like"/>
    <property type="match status" value="1"/>
</dbReference>
<gene>
    <name evidence="1" type="ORF">ACFSJF_16265</name>
</gene>
<comment type="caution">
    <text evidence="1">The sequence shown here is derived from an EMBL/GenBank/DDBJ whole genome shotgun (WGS) entry which is preliminary data.</text>
</comment>